<dbReference type="SUPFAM" id="SSF46785">
    <property type="entry name" value="Winged helix' DNA-binding domain"/>
    <property type="match status" value="1"/>
</dbReference>
<keyword evidence="2" id="KW-0238">DNA-binding</keyword>
<evidence type="ECO:0000313" key="5">
    <source>
        <dbReference type="EMBL" id="MFC7234144.1"/>
    </source>
</evidence>
<dbReference type="PROSITE" id="PS50987">
    <property type="entry name" value="HTH_ARSR_2"/>
    <property type="match status" value="1"/>
</dbReference>
<dbReference type="Gene3D" id="1.10.10.10">
    <property type="entry name" value="Winged helix-like DNA-binding domain superfamily/Winged helix DNA-binding domain"/>
    <property type="match status" value="1"/>
</dbReference>
<keyword evidence="6" id="KW-1185">Reference proteome</keyword>
<dbReference type="InterPro" id="IPR036390">
    <property type="entry name" value="WH_DNA-bd_sf"/>
</dbReference>
<accession>A0ABD5ZLT8</accession>
<protein>
    <submittedName>
        <fullName evidence="5">ArsR/SmtB family transcription factor</fullName>
    </submittedName>
</protein>
<keyword evidence="3" id="KW-0804">Transcription</keyword>
<evidence type="ECO:0000256" key="1">
    <source>
        <dbReference type="ARBA" id="ARBA00023015"/>
    </source>
</evidence>
<dbReference type="Proteomes" id="UP001596398">
    <property type="component" value="Unassembled WGS sequence"/>
</dbReference>
<dbReference type="AlphaFoldDB" id="A0ABD5ZLT8"/>
<dbReference type="Pfam" id="PF01022">
    <property type="entry name" value="HTH_5"/>
    <property type="match status" value="1"/>
</dbReference>
<dbReference type="InterPro" id="IPR011991">
    <property type="entry name" value="ArsR-like_HTH"/>
</dbReference>
<dbReference type="CDD" id="cd00090">
    <property type="entry name" value="HTH_ARSR"/>
    <property type="match status" value="1"/>
</dbReference>
<dbReference type="InterPro" id="IPR051081">
    <property type="entry name" value="HTH_MetalResp_TranReg"/>
</dbReference>
<dbReference type="PANTHER" id="PTHR33154:SF18">
    <property type="entry name" value="ARSENICAL RESISTANCE OPERON REPRESSOR"/>
    <property type="match status" value="1"/>
</dbReference>
<gene>
    <name evidence="5" type="ORF">ACFQJ4_02315</name>
</gene>
<dbReference type="NCBIfam" id="NF033788">
    <property type="entry name" value="HTH_metalloreg"/>
    <property type="match status" value="1"/>
</dbReference>
<dbReference type="GeneID" id="79265808"/>
<dbReference type="InterPro" id="IPR001845">
    <property type="entry name" value="HTH_ArsR_DNA-bd_dom"/>
</dbReference>
<proteinExistence type="predicted"/>
<evidence type="ECO:0000256" key="2">
    <source>
        <dbReference type="ARBA" id="ARBA00023125"/>
    </source>
</evidence>
<reference evidence="5 6" key="1">
    <citation type="journal article" date="2019" name="Int. J. Syst. Evol. Microbiol.">
        <title>The Global Catalogue of Microorganisms (GCM) 10K type strain sequencing project: providing services to taxonomists for standard genome sequencing and annotation.</title>
        <authorList>
            <consortium name="The Broad Institute Genomics Platform"/>
            <consortium name="The Broad Institute Genome Sequencing Center for Infectious Disease"/>
            <person name="Wu L."/>
            <person name="Ma J."/>
        </authorList>
    </citation>
    <scope>NUCLEOTIDE SEQUENCE [LARGE SCALE GENOMIC DNA]</scope>
    <source>
        <strain evidence="5 6">DT85</strain>
    </source>
</reference>
<dbReference type="RefSeq" id="WP_276235143.1">
    <property type="nucleotide sequence ID" value="NZ_CP119802.1"/>
</dbReference>
<sequence>MAVSTDRLERLVADGASCCGSTVEECETRLSAVAEAATRDTDGDVAALSALANETRYGLVRLLHAAEGELCVCELDAVTDVSDSAVSHALRQLREAGLVEARKEGRWKYYRTTDRATALLVALEGTR</sequence>
<evidence type="ECO:0000256" key="3">
    <source>
        <dbReference type="ARBA" id="ARBA00023163"/>
    </source>
</evidence>
<dbReference type="SMART" id="SM00418">
    <property type="entry name" value="HTH_ARSR"/>
    <property type="match status" value="1"/>
</dbReference>
<dbReference type="EMBL" id="JBHTAP010000001">
    <property type="protein sequence ID" value="MFC7234144.1"/>
    <property type="molecule type" value="Genomic_DNA"/>
</dbReference>
<dbReference type="InterPro" id="IPR036388">
    <property type="entry name" value="WH-like_DNA-bd_sf"/>
</dbReference>
<keyword evidence="1" id="KW-0805">Transcription regulation</keyword>
<dbReference type="PRINTS" id="PR00778">
    <property type="entry name" value="HTHARSR"/>
</dbReference>
<evidence type="ECO:0000313" key="6">
    <source>
        <dbReference type="Proteomes" id="UP001596398"/>
    </source>
</evidence>
<evidence type="ECO:0000259" key="4">
    <source>
        <dbReference type="PROSITE" id="PS50987"/>
    </source>
</evidence>
<comment type="caution">
    <text evidence="5">The sequence shown here is derived from an EMBL/GenBank/DDBJ whole genome shotgun (WGS) entry which is preliminary data.</text>
</comment>
<dbReference type="GO" id="GO:0003677">
    <property type="term" value="F:DNA binding"/>
    <property type="evidence" value="ECO:0007669"/>
    <property type="project" value="UniProtKB-KW"/>
</dbReference>
<name>A0ABD5ZLT8_9EURY</name>
<organism evidence="5 6">
    <name type="scientific">Halosegnis marinus</name>
    <dbReference type="NCBI Taxonomy" id="3034023"/>
    <lineage>
        <taxon>Archaea</taxon>
        <taxon>Methanobacteriati</taxon>
        <taxon>Methanobacteriota</taxon>
        <taxon>Stenosarchaea group</taxon>
        <taxon>Halobacteria</taxon>
        <taxon>Halobacteriales</taxon>
        <taxon>Natronomonadaceae</taxon>
        <taxon>Halosegnis</taxon>
    </lineage>
</organism>
<dbReference type="PANTHER" id="PTHR33154">
    <property type="entry name" value="TRANSCRIPTIONAL REGULATOR, ARSR FAMILY"/>
    <property type="match status" value="1"/>
</dbReference>
<feature type="domain" description="HTH arsR-type" evidence="4">
    <location>
        <begin position="36"/>
        <end position="127"/>
    </location>
</feature>